<sequence length="315" mass="32914">MTVIAELTSPGLMTTLQDLGRPGMRHLGVPLSGAADPLSLALANAATGNAPDAAGLECTLKGPSLRFKTAASFALGGADMKATLNNEPLDLYRQHHAQAGDVLGLCSAQTGARAYIAFAGGLRGEDFLGSCSTYIPATLGGHKGRALIAGDDILSAGLAVASPQDIPITLRPNIAHDFFLHALPGPEAAQLSDVSLTDLFATGWTVGRRADRMGVQIIGEALCLQDTPPMASSPVFPGTIQCPPDGKPFLLLCDAQTVGGYPRIAQVIAADLHLAGQMRPGDRIWFQKITPEAARDIAQQRASFYGDLFPGGFFR</sequence>
<keyword evidence="2" id="KW-0378">Hydrolase</keyword>
<proteinExistence type="predicted"/>
<feature type="domain" description="Carboxyltransferase" evidence="4">
    <location>
        <begin position="26"/>
        <end position="304"/>
    </location>
</feature>
<dbReference type="Proteomes" id="UP001596116">
    <property type="component" value="Unassembled WGS sequence"/>
</dbReference>
<reference evidence="5 6" key="1">
    <citation type="submission" date="2024-09" db="EMBL/GenBank/DDBJ databases">
        <authorList>
            <person name="Zhang Z.-H."/>
        </authorList>
    </citation>
    <scope>NUCLEOTIDE SEQUENCE [LARGE SCALE GENOMIC DNA]</scope>
    <source>
        <strain evidence="5 6">HHTR114</strain>
    </source>
</reference>
<dbReference type="InterPro" id="IPR029000">
    <property type="entry name" value="Cyclophilin-like_dom_sf"/>
</dbReference>
<evidence type="ECO:0000256" key="2">
    <source>
        <dbReference type="ARBA" id="ARBA00022801"/>
    </source>
</evidence>
<evidence type="ECO:0000313" key="5">
    <source>
        <dbReference type="EMBL" id="MFC6034614.1"/>
    </source>
</evidence>
<organism evidence="5 6">
    <name type="scientific">Hyphococcus aureus</name>
    <dbReference type="NCBI Taxonomy" id="2666033"/>
    <lineage>
        <taxon>Bacteria</taxon>
        <taxon>Pseudomonadati</taxon>
        <taxon>Pseudomonadota</taxon>
        <taxon>Alphaproteobacteria</taxon>
        <taxon>Parvularculales</taxon>
        <taxon>Parvularculaceae</taxon>
        <taxon>Hyphococcus</taxon>
    </lineage>
</organism>
<dbReference type="PANTHER" id="PTHR43309:SF3">
    <property type="entry name" value="5-OXOPROLINASE SUBUNIT C"/>
    <property type="match status" value="1"/>
</dbReference>
<evidence type="ECO:0000313" key="6">
    <source>
        <dbReference type="Proteomes" id="UP001596116"/>
    </source>
</evidence>
<dbReference type="PANTHER" id="PTHR43309">
    <property type="entry name" value="5-OXOPROLINASE SUBUNIT C"/>
    <property type="match status" value="1"/>
</dbReference>
<comment type="caution">
    <text evidence="5">The sequence shown here is derived from an EMBL/GenBank/DDBJ whole genome shotgun (WGS) entry which is preliminary data.</text>
</comment>
<dbReference type="Pfam" id="PF02626">
    <property type="entry name" value="CT_A_B"/>
    <property type="match status" value="1"/>
</dbReference>
<dbReference type="NCBIfam" id="TIGR00724">
    <property type="entry name" value="urea_amlyse_rel"/>
    <property type="match status" value="1"/>
</dbReference>
<name>A0ABW1KS46_9PROT</name>
<evidence type="ECO:0000256" key="3">
    <source>
        <dbReference type="ARBA" id="ARBA00022840"/>
    </source>
</evidence>
<evidence type="ECO:0000259" key="4">
    <source>
        <dbReference type="SMART" id="SM00797"/>
    </source>
</evidence>
<evidence type="ECO:0000256" key="1">
    <source>
        <dbReference type="ARBA" id="ARBA00022741"/>
    </source>
</evidence>
<protein>
    <submittedName>
        <fullName evidence="5">Biotin-dependent carboxyltransferase family protein</fullName>
    </submittedName>
</protein>
<dbReference type="Gene3D" id="2.40.100.10">
    <property type="entry name" value="Cyclophilin-like"/>
    <property type="match status" value="1"/>
</dbReference>
<dbReference type="InterPro" id="IPR003778">
    <property type="entry name" value="CT_A_B"/>
</dbReference>
<gene>
    <name evidence="5" type="ORF">ACFMB1_03610</name>
</gene>
<keyword evidence="1" id="KW-0547">Nucleotide-binding</keyword>
<dbReference type="RefSeq" id="WP_379880049.1">
    <property type="nucleotide sequence ID" value="NZ_JBHPON010000001.1"/>
</dbReference>
<dbReference type="SUPFAM" id="SSF50891">
    <property type="entry name" value="Cyclophilin-like"/>
    <property type="match status" value="1"/>
</dbReference>
<keyword evidence="3" id="KW-0067">ATP-binding</keyword>
<dbReference type="EMBL" id="JBHPON010000001">
    <property type="protein sequence ID" value="MFC6034614.1"/>
    <property type="molecule type" value="Genomic_DNA"/>
</dbReference>
<dbReference type="SMART" id="SM00797">
    <property type="entry name" value="AHS2"/>
    <property type="match status" value="1"/>
</dbReference>
<accession>A0ABW1KS46</accession>
<keyword evidence="6" id="KW-1185">Reference proteome</keyword>
<dbReference type="InterPro" id="IPR052708">
    <property type="entry name" value="PxpC"/>
</dbReference>